<dbReference type="InterPro" id="IPR017871">
    <property type="entry name" value="ABC_transporter-like_CS"/>
</dbReference>
<dbReference type="Proteomes" id="UP000826725">
    <property type="component" value="Chromosome"/>
</dbReference>
<protein>
    <recommendedName>
        <fullName evidence="4">ABC transporter domain-containing protein</fullName>
    </recommendedName>
</protein>
<feature type="domain" description="ABC transporter" evidence="4">
    <location>
        <begin position="5"/>
        <end position="238"/>
    </location>
</feature>
<organism evidence="5 6">
    <name type="scientific">Desulfomarina profundi</name>
    <dbReference type="NCBI Taxonomy" id="2772557"/>
    <lineage>
        <taxon>Bacteria</taxon>
        <taxon>Pseudomonadati</taxon>
        <taxon>Thermodesulfobacteriota</taxon>
        <taxon>Desulfobulbia</taxon>
        <taxon>Desulfobulbales</taxon>
        <taxon>Desulfobulbaceae</taxon>
        <taxon>Desulfomarina</taxon>
    </lineage>
</organism>
<dbReference type="EMBL" id="AP024086">
    <property type="protein sequence ID" value="BCL61006.1"/>
    <property type="molecule type" value="Genomic_DNA"/>
</dbReference>
<dbReference type="PROSITE" id="PS00211">
    <property type="entry name" value="ABC_TRANSPORTER_1"/>
    <property type="match status" value="1"/>
</dbReference>
<evidence type="ECO:0000256" key="1">
    <source>
        <dbReference type="ARBA" id="ARBA00022448"/>
    </source>
</evidence>
<dbReference type="CDD" id="cd03230">
    <property type="entry name" value="ABC_DR_subfamily_A"/>
    <property type="match status" value="1"/>
</dbReference>
<keyword evidence="6" id="KW-1185">Reference proteome</keyword>
<evidence type="ECO:0000256" key="2">
    <source>
        <dbReference type="ARBA" id="ARBA00022741"/>
    </source>
</evidence>
<dbReference type="Pfam" id="PF00005">
    <property type="entry name" value="ABC_tran"/>
    <property type="match status" value="1"/>
</dbReference>
<keyword evidence="1" id="KW-0813">Transport</keyword>
<gene>
    <name evidence="5" type="ORF">DGMP_16990</name>
</gene>
<proteinExistence type="predicted"/>
<dbReference type="PANTHER" id="PTHR42939">
    <property type="entry name" value="ABC TRANSPORTER ATP-BINDING PROTEIN ALBC-RELATED"/>
    <property type="match status" value="1"/>
</dbReference>
<dbReference type="SMART" id="SM00382">
    <property type="entry name" value="AAA"/>
    <property type="match status" value="1"/>
</dbReference>
<evidence type="ECO:0000313" key="5">
    <source>
        <dbReference type="EMBL" id="BCL61006.1"/>
    </source>
</evidence>
<dbReference type="GO" id="GO:0016887">
    <property type="term" value="F:ATP hydrolysis activity"/>
    <property type="evidence" value="ECO:0007669"/>
    <property type="project" value="InterPro"/>
</dbReference>
<dbReference type="GO" id="GO:0005524">
    <property type="term" value="F:ATP binding"/>
    <property type="evidence" value="ECO:0007669"/>
    <property type="project" value="UniProtKB-KW"/>
</dbReference>
<dbReference type="InterPro" id="IPR003439">
    <property type="entry name" value="ABC_transporter-like_ATP-bd"/>
</dbReference>
<sequence length="248" mass="28026">MAQALIIKNLTKQFAISKRKINTVLSNLSLEVDEGDVFGFLGPNGAGKSTTIKLILNFLRPTSGEIEIFGNIVGKNEFRHQIGYLSESPVFYNHLTAWETLLLSGKLSNLQLKELKKTIPVLLERLNLQDAINIRVRDFSKGMKQRLGMANALIHDPQIFIFDEPMSGLDPLGRHLIKEIFEELKKRGKTIFFSTHILSDIEELCDRIAVIHKGELLYSGELSNFVEQQTLEEQFVSSIKEAENAKQS</sequence>
<keyword evidence="2" id="KW-0547">Nucleotide-binding</keyword>
<reference evidence="5" key="1">
    <citation type="submission" date="2020-09" db="EMBL/GenBank/DDBJ databases">
        <title>Desulfogranum mesoprofundum gen. nov., sp. nov., a novel mesophilic, sulfate-reducing chemolithoautotroph isolated from a deep-sea hydrothermal vent chimney in the Suiyo Seamount.</title>
        <authorList>
            <person name="Hashimoto Y."/>
            <person name="Nakagawa S."/>
        </authorList>
    </citation>
    <scope>NUCLEOTIDE SEQUENCE</scope>
    <source>
        <strain evidence="5">KT2</strain>
    </source>
</reference>
<evidence type="ECO:0000259" key="4">
    <source>
        <dbReference type="PROSITE" id="PS50893"/>
    </source>
</evidence>
<evidence type="ECO:0000313" key="6">
    <source>
        <dbReference type="Proteomes" id="UP000826725"/>
    </source>
</evidence>
<dbReference type="KEGG" id="dbk:DGMP_16990"/>
<dbReference type="RefSeq" id="WP_228857077.1">
    <property type="nucleotide sequence ID" value="NZ_AP024086.1"/>
</dbReference>
<dbReference type="PROSITE" id="PS50893">
    <property type="entry name" value="ABC_TRANSPORTER_2"/>
    <property type="match status" value="1"/>
</dbReference>
<name>A0A8D5FI20_9BACT</name>
<dbReference type="InterPro" id="IPR003593">
    <property type="entry name" value="AAA+_ATPase"/>
</dbReference>
<evidence type="ECO:0000256" key="3">
    <source>
        <dbReference type="ARBA" id="ARBA00022840"/>
    </source>
</evidence>
<dbReference type="InterPro" id="IPR051782">
    <property type="entry name" value="ABC_Transporter_VariousFunc"/>
</dbReference>
<dbReference type="AlphaFoldDB" id="A0A8D5FI20"/>
<keyword evidence="3" id="KW-0067">ATP-binding</keyword>
<accession>A0A8D5FI20</accession>
<dbReference type="PANTHER" id="PTHR42939:SF1">
    <property type="entry name" value="ABC TRANSPORTER ATP-BINDING PROTEIN ALBC-RELATED"/>
    <property type="match status" value="1"/>
</dbReference>